<keyword evidence="4" id="KW-1185">Reference proteome</keyword>
<evidence type="ECO:0000256" key="1">
    <source>
        <dbReference type="SAM" id="Coils"/>
    </source>
</evidence>
<feature type="coiled-coil region" evidence="1">
    <location>
        <begin position="91"/>
        <end position="120"/>
    </location>
</feature>
<reference evidence="3" key="1">
    <citation type="submission" date="2023-06" db="EMBL/GenBank/DDBJ databases">
        <title>Genome-scale phylogeny and comparative genomics of the fungal order Sordariales.</title>
        <authorList>
            <consortium name="Lawrence Berkeley National Laboratory"/>
            <person name="Hensen N."/>
            <person name="Bonometti L."/>
            <person name="Westerberg I."/>
            <person name="Brannstrom I.O."/>
            <person name="Guillou S."/>
            <person name="Cros-Aarteil S."/>
            <person name="Calhoun S."/>
            <person name="Haridas S."/>
            <person name="Kuo A."/>
            <person name="Mondo S."/>
            <person name="Pangilinan J."/>
            <person name="Riley R."/>
            <person name="Labutti K."/>
            <person name="Andreopoulos B."/>
            <person name="Lipzen A."/>
            <person name="Chen C."/>
            <person name="Yanf M."/>
            <person name="Daum C."/>
            <person name="Ng V."/>
            <person name="Clum A."/>
            <person name="Steindorff A."/>
            <person name="Ohm R."/>
            <person name="Martin F."/>
            <person name="Silar P."/>
            <person name="Natvig D."/>
            <person name="Lalanne C."/>
            <person name="Gautier V."/>
            <person name="Ament-Velasquez S.L."/>
            <person name="Kruys A."/>
            <person name="Hutchinson M.I."/>
            <person name="Powell A.J."/>
            <person name="Barry K."/>
            <person name="Miller A.N."/>
            <person name="Grigoriev I.V."/>
            <person name="Debuchy R."/>
            <person name="Gladieux P."/>
            <person name="Thoren M.H."/>
            <person name="Johannesson H."/>
        </authorList>
    </citation>
    <scope>NUCLEOTIDE SEQUENCE</scope>
    <source>
        <strain evidence="3">CBS 307.81</strain>
    </source>
</reference>
<dbReference type="PROSITE" id="PS50011">
    <property type="entry name" value="PROTEIN_KINASE_DOM"/>
    <property type="match status" value="1"/>
</dbReference>
<feature type="domain" description="Protein kinase" evidence="2">
    <location>
        <begin position="259"/>
        <end position="600"/>
    </location>
</feature>
<dbReference type="GO" id="GO:0005524">
    <property type="term" value="F:ATP binding"/>
    <property type="evidence" value="ECO:0007669"/>
    <property type="project" value="InterPro"/>
</dbReference>
<dbReference type="Pfam" id="PF14479">
    <property type="entry name" value="HeLo"/>
    <property type="match status" value="1"/>
</dbReference>
<proteinExistence type="predicted"/>
<keyword evidence="1" id="KW-0175">Coiled coil</keyword>
<evidence type="ECO:0000313" key="4">
    <source>
        <dbReference type="Proteomes" id="UP001174997"/>
    </source>
</evidence>
<dbReference type="EMBL" id="JAULSY010000098">
    <property type="protein sequence ID" value="KAK0665955.1"/>
    <property type="molecule type" value="Genomic_DNA"/>
</dbReference>
<feature type="coiled-coil region" evidence="1">
    <location>
        <begin position="160"/>
        <end position="187"/>
    </location>
</feature>
<dbReference type="InterPro" id="IPR011009">
    <property type="entry name" value="Kinase-like_dom_sf"/>
</dbReference>
<dbReference type="Gene3D" id="1.20.120.1020">
    <property type="entry name" value="Prion-inhibition and propagation, HeLo domain"/>
    <property type="match status" value="1"/>
</dbReference>
<dbReference type="AlphaFoldDB" id="A0AA40D7D8"/>
<name>A0AA40D7D8_9PEZI</name>
<dbReference type="Proteomes" id="UP001174997">
    <property type="component" value="Unassembled WGS sequence"/>
</dbReference>
<keyword evidence="3" id="KW-0640">Prion</keyword>
<dbReference type="Gene3D" id="1.10.510.10">
    <property type="entry name" value="Transferase(Phosphotransferase) domain 1"/>
    <property type="match status" value="1"/>
</dbReference>
<accession>A0AA40D7D8</accession>
<comment type="caution">
    <text evidence="3">The sequence shown here is derived from an EMBL/GenBank/DDBJ whole genome shotgun (WGS) entry which is preliminary data.</text>
</comment>
<dbReference type="PANTHER" id="PTHR37542">
    <property type="entry name" value="HELO DOMAIN-CONTAINING PROTEIN-RELATED"/>
    <property type="match status" value="1"/>
</dbReference>
<dbReference type="InterPro" id="IPR056002">
    <property type="entry name" value="DUF7580"/>
</dbReference>
<evidence type="ECO:0000259" key="2">
    <source>
        <dbReference type="PROSITE" id="PS50011"/>
    </source>
</evidence>
<dbReference type="InterPro" id="IPR038305">
    <property type="entry name" value="HeLo_sf"/>
</dbReference>
<dbReference type="GO" id="GO:0004672">
    <property type="term" value="F:protein kinase activity"/>
    <property type="evidence" value="ECO:0007669"/>
    <property type="project" value="InterPro"/>
</dbReference>
<sequence length="600" mass="68756">MEIAAAAFQFTTTAVQAFRGCIIAIEFFSTAQHMGADGDLFRTGLEFEKYRLMSWADRVGLLTDNERQTLNWQLAGIILGQLHSFLTSANNLRTRYSLDVKEEELEAAEEEQAIEGEKKGVAKLLAKLKPNLRTTAGKIIQEHNSPIKRLRWAARDREKLQLYLKQIAELVDRLEVLLETSERQEEKVKYGQLLRELISMTTTTSEAGQIKDLVSDSGRYQHAINAAAYLKQVRLVLGADKRDDEVTPKMASEKIGLRMPKLAVLGRSLKPWTDINDQFTPLFESNLEFATYRQTQVLIQWKTVESTQWERYVNQMKCLAVFLSSLSTSDKSFRSLPCLGYYPLQDRSRHGIVYSMPAEPISDGDNDNHNSEEVLDWDYKSLRTLISNQPLVSLKRRLELALCLAETILQLHTSGWLHKGLRPENIIFLAPRGSSYKFFLGADPYIAGYEYSRSDTLESQKYTHLPDTELEADLYRHPDARGQGRETYQKRFDMYSLGCIILELVMWQPLVDIFAEFLPGNPNLKDLIRAAEESNEVIDLPDLHELFEQEGAVRKFRFLAGEVVLGVVRTCFGMERKKMEDEGLLTEQMEVVERLGWCRI</sequence>
<evidence type="ECO:0000313" key="3">
    <source>
        <dbReference type="EMBL" id="KAK0665955.1"/>
    </source>
</evidence>
<dbReference type="InterPro" id="IPR029498">
    <property type="entry name" value="HeLo_dom"/>
</dbReference>
<protein>
    <submittedName>
        <fullName evidence="3">Prion-inhibition and propagation-domain-containing protein</fullName>
    </submittedName>
</protein>
<dbReference type="Pfam" id="PF24476">
    <property type="entry name" value="DUF7580"/>
    <property type="match status" value="1"/>
</dbReference>
<dbReference type="InterPro" id="IPR000719">
    <property type="entry name" value="Prot_kinase_dom"/>
</dbReference>
<dbReference type="SUPFAM" id="SSF56112">
    <property type="entry name" value="Protein kinase-like (PK-like)"/>
    <property type="match status" value="1"/>
</dbReference>
<keyword evidence="3" id="KW-0034">Amyloid</keyword>
<organism evidence="3 4">
    <name type="scientific">Cercophora samala</name>
    <dbReference type="NCBI Taxonomy" id="330535"/>
    <lineage>
        <taxon>Eukaryota</taxon>
        <taxon>Fungi</taxon>
        <taxon>Dikarya</taxon>
        <taxon>Ascomycota</taxon>
        <taxon>Pezizomycotina</taxon>
        <taxon>Sordariomycetes</taxon>
        <taxon>Sordariomycetidae</taxon>
        <taxon>Sordariales</taxon>
        <taxon>Lasiosphaeriaceae</taxon>
        <taxon>Cercophora</taxon>
    </lineage>
</organism>
<gene>
    <name evidence="3" type="ORF">QBC41DRAFT_281928</name>
</gene>
<dbReference type="PANTHER" id="PTHR37542:SF3">
    <property type="entry name" value="PRION-INHIBITION AND PROPAGATION HELO DOMAIN-CONTAINING PROTEIN"/>
    <property type="match status" value="1"/>
</dbReference>